<evidence type="ECO:0000313" key="2">
    <source>
        <dbReference type="Proteomes" id="UP000184111"/>
    </source>
</evidence>
<gene>
    <name evidence="1" type="ORF">SAMN05216499_11098</name>
</gene>
<proteinExistence type="predicted"/>
<organism evidence="1 2">
    <name type="scientific">Actinacidiphila paucisporea</name>
    <dbReference type="NCBI Taxonomy" id="310782"/>
    <lineage>
        <taxon>Bacteria</taxon>
        <taxon>Bacillati</taxon>
        <taxon>Actinomycetota</taxon>
        <taxon>Actinomycetes</taxon>
        <taxon>Kitasatosporales</taxon>
        <taxon>Streptomycetaceae</taxon>
        <taxon>Actinacidiphila</taxon>
    </lineage>
</organism>
<dbReference type="AlphaFoldDB" id="A0A1M7I0M3"/>
<dbReference type="Gene3D" id="1.25.40.10">
    <property type="entry name" value="Tetratricopeptide repeat domain"/>
    <property type="match status" value="1"/>
</dbReference>
<dbReference type="RefSeq" id="WP_073499212.1">
    <property type="nucleotide sequence ID" value="NZ_FRBI01000010.1"/>
</dbReference>
<dbReference type="Proteomes" id="UP000184111">
    <property type="component" value="Unassembled WGS sequence"/>
</dbReference>
<accession>A0A1M7I0M3</accession>
<name>A0A1M7I0M3_9ACTN</name>
<dbReference type="STRING" id="310782.SAMN05216499_11098"/>
<keyword evidence="2" id="KW-1185">Reference proteome</keyword>
<dbReference type="InterPro" id="IPR011990">
    <property type="entry name" value="TPR-like_helical_dom_sf"/>
</dbReference>
<dbReference type="OrthoDB" id="3284019at2"/>
<reference evidence="1 2" key="1">
    <citation type="submission" date="2016-11" db="EMBL/GenBank/DDBJ databases">
        <authorList>
            <person name="Jaros S."/>
            <person name="Januszkiewicz K."/>
            <person name="Wedrychowicz H."/>
        </authorList>
    </citation>
    <scope>NUCLEOTIDE SEQUENCE [LARGE SCALE GENOMIC DNA]</scope>
    <source>
        <strain evidence="1 2">CGMCC 4.2025</strain>
    </source>
</reference>
<protein>
    <recommendedName>
        <fullName evidence="3">DUF4034 domain-containing protein</fullName>
    </recommendedName>
</protein>
<evidence type="ECO:0000313" key="1">
    <source>
        <dbReference type="EMBL" id="SHM33937.1"/>
    </source>
</evidence>
<dbReference type="EMBL" id="FRBI01000010">
    <property type="protein sequence ID" value="SHM33937.1"/>
    <property type="molecule type" value="Genomic_DNA"/>
</dbReference>
<sequence length="371" mass="40596">MNIVVDIAGACLLVYAAVTIPRNIRKGRAARARAKAALPIKIDAAAYGLVPAAQVDAGRPAPDPQADAAVAAARAGDWRHPAAYLADAGYDWDLRWYRTRHLADATEDDDGWLTAWRTESPGDPGAALVHAAALVSLAGRVRGTQSGSRTTAEQFAGFHRLLAEALPACQEAAYLSPYDPNPYVAQISIAYGLGWSHEDFRQLWAQITARDPHHFAAHSAALQFWCEKWCGSRELMFDFAEQAAASAPRGSLLPFIRIYAVLEQESRDPDYSIYQEPYVTAAVDATLDAVDLAPAGHHRLPAVRHLLANALFRTRRYAEAVEQFRAIGGYAGAVPWTYSRDPLKEFVHARTNTFIEWEKAGRPTAPPRATV</sequence>
<evidence type="ECO:0008006" key="3">
    <source>
        <dbReference type="Google" id="ProtNLM"/>
    </source>
</evidence>